<dbReference type="PANTHER" id="PTHR46995:SF4">
    <property type="entry name" value="POLLEN OLE E 1 ALLERGEN AND EXTENSIN FAMILY PROTEIN"/>
    <property type="match status" value="1"/>
</dbReference>
<reference evidence="3" key="1">
    <citation type="journal article" date="2020" name="Nat. Commun.">
        <title>Genome assembly of wild tea tree DASZ reveals pedigree and selection history of tea varieties.</title>
        <authorList>
            <person name="Zhang W."/>
            <person name="Zhang Y."/>
            <person name="Qiu H."/>
            <person name="Guo Y."/>
            <person name="Wan H."/>
            <person name="Zhang X."/>
            <person name="Scossa F."/>
            <person name="Alseekh S."/>
            <person name="Zhang Q."/>
            <person name="Wang P."/>
            <person name="Xu L."/>
            <person name="Schmidt M.H."/>
            <person name="Jia X."/>
            <person name="Li D."/>
            <person name="Zhu A."/>
            <person name="Guo F."/>
            <person name="Chen W."/>
            <person name="Ni D."/>
            <person name="Usadel B."/>
            <person name="Fernie A.R."/>
            <person name="Wen W."/>
        </authorList>
    </citation>
    <scope>NUCLEOTIDE SEQUENCE [LARGE SCALE GENOMIC DNA]</scope>
    <source>
        <strain evidence="3">cv. G240</strain>
    </source>
</reference>
<evidence type="ECO:0000256" key="1">
    <source>
        <dbReference type="SAM" id="SignalP"/>
    </source>
</evidence>
<reference evidence="2 3" key="2">
    <citation type="submission" date="2020-07" db="EMBL/GenBank/DDBJ databases">
        <title>Genome assembly of wild tea tree DASZ reveals pedigree and selection history of tea varieties.</title>
        <authorList>
            <person name="Zhang W."/>
        </authorList>
    </citation>
    <scope>NUCLEOTIDE SEQUENCE [LARGE SCALE GENOMIC DNA]</scope>
    <source>
        <strain evidence="3">cv. G240</strain>
        <tissue evidence="2">Leaf</tissue>
    </source>
</reference>
<feature type="signal peptide" evidence="1">
    <location>
        <begin position="1"/>
        <end position="23"/>
    </location>
</feature>
<dbReference type="Proteomes" id="UP000593564">
    <property type="component" value="Unassembled WGS sequence"/>
</dbReference>
<proteinExistence type="predicted"/>
<keyword evidence="1" id="KW-0732">Signal</keyword>
<dbReference type="Pfam" id="PF01190">
    <property type="entry name" value="Pollen_Ole_e_1"/>
    <property type="match status" value="1"/>
</dbReference>
<keyword evidence="3" id="KW-1185">Reference proteome</keyword>
<evidence type="ECO:0000313" key="2">
    <source>
        <dbReference type="EMBL" id="KAF5961550.1"/>
    </source>
</evidence>
<dbReference type="EMBL" id="JACBKZ010000001">
    <property type="protein sequence ID" value="KAF5961550.1"/>
    <property type="molecule type" value="Genomic_DNA"/>
</dbReference>
<dbReference type="PANTHER" id="PTHR46995">
    <property type="entry name" value="OS09G0508200 PROTEIN"/>
    <property type="match status" value="1"/>
</dbReference>
<organism evidence="2 3">
    <name type="scientific">Camellia sinensis</name>
    <name type="common">Tea plant</name>
    <name type="synonym">Thea sinensis</name>
    <dbReference type="NCBI Taxonomy" id="4442"/>
    <lineage>
        <taxon>Eukaryota</taxon>
        <taxon>Viridiplantae</taxon>
        <taxon>Streptophyta</taxon>
        <taxon>Embryophyta</taxon>
        <taxon>Tracheophyta</taxon>
        <taxon>Spermatophyta</taxon>
        <taxon>Magnoliopsida</taxon>
        <taxon>eudicotyledons</taxon>
        <taxon>Gunneridae</taxon>
        <taxon>Pentapetalae</taxon>
        <taxon>asterids</taxon>
        <taxon>Ericales</taxon>
        <taxon>Theaceae</taxon>
        <taxon>Camellia</taxon>
    </lineage>
</organism>
<accession>A0A7J7I976</accession>
<evidence type="ECO:0000313" key="3">
    <source>
        <dbReference type="Proteomes" id="UP000593564"/>
    </source>
</evidence>
<feature type="chain" id="PRO_5029824406" description="Pollen Ole e 1 allergen and extensin family protein" evidence="1">
    <location>
        <begin position="24"/>
        <end position="167"/>
    </location>
</feature>
<comment type="caution">
    <text evidence="2">The sequence shown here is derived from an EMBL/GenBank/DDBJ whole genome shotgun (WGS) entry which is preliminary data.</text>
</comment>
<sequence length="167" mass="18387">MDPKILFILSSFLSLSLPSEVEAAAIANSQITVMGIVYCDICSNNTFSRHSYFMPGVEVRIDCTFKAVSPKTTEQISLSVNRTTDKNGVYKLAIPSVDGIECAREKAMESSCRASLMWSSSSSCNVPGYRTTSDEIAVKSRQANLCIYCLNALNYRPSRIDITLCQN</sequence>
<protein>
    <recommendedName>
        <fullName evidence="4">Pollen Ole e 1 allergen and extensin family protein</fullName>
    </recommendedName>
</protein>
<dbReference type="OrthoDB" id="1588785at2759"/>
<dbReference type="SMR" id="A0A7J7I976"/>
<evidence type="ECO:0008006" key="4">
    <source>
        <dbReference type="Google" id="ProtNLM"/>
    </source>
</evidence>
<dbReference type="AlphaFoldDB" id="A0A7J7I976"/>
<gene>
    <name evidence="2" type="ORF">HYC85_002759</name>
</gene>
<name>A0A7J7I976_CAMSI</name>